<evidence type="ECO:0008006" key="3">
    <source>
        <dbReference type="Google" id="ProtNLM"/>
    </source>
</evidence>
<protein>
    <recommendedName>
        <fullName evidence="3">Delta-60 repeat domain-containing protein</fullName>
    </recommendedName>
</protein>
<organism evidence="1 2">
    <name type="scientific">Pseudomonas coleopterorum</name>
    <dbReference type="NCBI Taxonomy" id="1605838"/>
    <lineage>
        <taxon>Bacteria</taxon>
        <taxon>Pseudomonadati</taxon>
        <taxon>Pseudomonadota</taxon>
        <taxon>Gammaproteobacteria</taxon>
        <taxon>Pseudomonadales</taxon>
        <taxon>Pseudomonadaceae</taxon>
        <taxon>Pseudomonas</taxon>
    </lineage>
</organism>
<dbReference type="EMBL" id="JACYWZ010000001">
    <property type="protein sequence ID" value="MBD8768282.1"/>
    <property type="molecule type" value="Genomic_DNA"/>
</dbReference>
<dbReference type="RefSeq" id="WP_192065307.1">
    <property type="nucleotide sequence ID" value="NZ_JACYWY010000002.1"/>
</dbReference>
<accession>A0ABR9BUU1</accession>
<dbReference type="NCBIfam" id="TIGR02608">
    <property type="entry name" value="delta_60_rpt"/>
    <property type="match status" value="4"/>
</dbReference>
<comment type="caution">
    <text evidence="1">The sequence shown here is derived from an EMBL/GenBank/DDBJ whole genome shotgun (WGS) entry which is preliminary data.</text>
</comment>
<dbReference type="Gene3D" id="2.80.10.50">
    <property type="match status" value="2"/>
</dbReference>
<name>A0ABR9BUU1_9PSED</name>
<dbReference type="Proteomes" id="UP000620025">
    <property type="component" value="Unassembled WGS sequence"/>
</dbReference>
<evidence type="ECO:0000313" key="1">
    <source>
        <dbReference type="EMBL" id="MBD8768282.1"/>
    </source>
</evidence>
<dbReference type="SUPFAM" id="SSF101898">
    <property type="entry name" value="NHL repeat"/>
    <property type="match status" value="1"/>
</dbReference>
<reference evidence="1 2" key="1">
    <citation type="journal article" date="2020" name="FEMS Microbiol. Ecol.">
        <title>Temporal dynamics of bacterial communities during seed development and maturation.</title>
        <authorList>
            <person name="Chesneau G."/>
            <person name="Torres-Cortes G."/>
            <person name="Briand M."/>
            <person name="Darrasse A."/>
            <person name="Preveaux A."/>
            <person name="Marais C."/>
            <person name="Jacques M.A."/>
            <person name="Shade A."/>
            <person name="Barret M."/>
        </authorList>
    </citation>
    <scope>NUCLEOTIDE SEQUENCE [LARGE SCALE GENOMIC DNA]</scope>
    <source>
        <strain evidence="1 2">CFBP13599</strain>
    </source>
</reference>
<gene>
    <name evidence="1" type="ORF">IFT38_01855</name>
</gene>
<keyword evidence="2" id="KW-1185">Reference proteome</keyword>
<evidence type="ECO:0000313" key="2">
    <source>
        <dbReference type="Proteomes" id="UP000620025"/>
    </source>
</evidence>
<proteinExistence type="predicted"/>
<sequence length="496" mass="53086">MNVVEYCLYILTSAEFMEVCWFSDSVKRPCAYALNCIGAHRPYVQNQCAVVVLEQVIVGIGERSGLYNHWLSQGVLVMGNTSTVSIHAAGDLDTRFGENGTADLGQAAENGKGARPAALAALRDGSLIVVLDRYRDGFWIARYTADGDPDESFGTHGATRYRFDAQTSYGYDVGSLFCDEDAKVFYVLGAYTIASPLETKGFVVKLTAQGLPDPSFGDGGRLIFSLPAFRSGNQVATSRFVVRTAQRATGGRLLLGINSLHESYLDPAYVVAVRADGQLDSSFGNQGFRQFVWGNQNRLISAVHVQPSGHILVAGHTATPPYIGLVARYTANGTLDTAFGTDGFYSLDLSPKLKSRIHAMAPAMGAGIVCVGELEHIDPESSQLLRFKLTSDGQLDSTYGESGVALTRGDFKGNDVSIAAAQDLSTVAGGLRGLGMLSRATANGAKDDRFGREGIVEDPTAEPFDLVAESASGAIFTLGRNKADQAPVIKRWYGQP</sequence>
<dbReference type="Pfam" id="PF17164">
    <property type="entry name" value="DUF5122"/>
    <property type="match status" value="1"/>
</dbReference>
<dbReference type="InterPro" id="IPR013431">
    <property type="entry name" value="Delta_60_rpt"/>
</dbReference>